<evidence type="ECO:0000313" key="2">
    <source>
        <dbReference type="Proteomes" id="UP001335648"/>
    </source>
</evidence>
<reference evidence="1 2" key="1">
    <citation type="journal article" date="2023" name="Mol. Biol. Evol.">
        <title>Genomics of Secondarily Temperate Adaptation in the Only Non-Antarctic Icefish.</title>
        <authorList>
            <person name="Rivera-Colon A.G."/>
            <person name="Rayamajhi N."/>
            <person name="Minhas B.F."/>
            <person name="Madrigal G."/>
            <person name="Bilyk K.T."/>
            <person name="Yoon V."/>
            <person name="Hune M."/>
            <person name="Gregory S."/>
            <person name="Cheng C.H.C."/>
            <person name="Catchen J.M."/>
        </authorList>
    </citation>
    <scope>NUCLEOTIDE SEQUENCE [LARGE SCALE GENOMIC DNA]</scope>
    <source>
        <strain evidence="1">JC2023a</strain>
    </source>
</reference>
<sequence length="75" mass="8112">MGRRGGCIDQLIRPFHRCARSALAEKHQNLDELGAKHKAALLLIPKITCSEGPALTSTLINTASYLYGGGVDTQY</sequence>
<evidence type="ECO:0000313" key="1">
    <source>
        <dbReference type="EMBL" id="KAK5902590.1"/>
    </source>
</evidence>
<gene>
    <name evidence="1" type="ORF">CesoFtcFv8_007830</name>
</gene>
<accession>A0AAN8CEX0</accession>
<dbReference type="EMBL" id="JAULUE010002051">
    <property type="protein sequence ID" value="KAK5902590.1"/>
    <property type="molecule type" value="Genomic_DNA"/>
</dbReference>
<dbReference type="Proteomes" id="UP001335648">
    <property type="component" value="Unassembled WGS sequence"/>
</dbReference>
<protein>
    <submittedName>
        <fullName evidence="1">Uncharacterized protein</fullName>
    </submittedName>
</protein>
<organism evidence="1 2">
    <name type="scientific">Champsocephalus esox</name>
    <name type="common">pike icefish</name>
    <dbReference type="NCBI Taxonomy" id="159716"/>
    <lineage>
        <taxon>Eukaryota</taxon>
        <taxon>Metazoa</taxon>
        <taxon>Chordata</taxon>
        <taxon>Craniata</taxon>
        <taxon>Vertebrata</taxon>
        <taxon>Euteleostomi</taxon>
        <taxon>Actinopterygii</taxon>
        <taxon>Neopterygii</taxon>
        <taxon>Teleostei</taxon>
        <taxon>Neoteleostei</taxon>
        <taxon>Acanthomorphata</taxon>
        <taxon>Eupercaria</taxon>
        <taxon>Perciformes</taxon>
        <taxon>Notothenioidei</taxon>
        <taxon>Channichthyidae</taxon>
        <taxon>Champsocephalus</taxon>
    </lineage>
</organism>
<proteinExistence type="predicted"/>
<comment type="caution">
    <text evidence="1">The sequence shown here is derived from an EMBL/GenBank/DDBJ whole genome shotgun (WGS) entry which is preliminary data.</text>
</comment>
<name>A0AAN8CEX0_9TELE</name>
<keyword evidence="2" id="KW-1185">Reference proteome</keyword>
<dbReference type="AlphaFoldDB" id="A0AAN8CEX0"/>